<name>A0AAV5SW22_9BILA</name>
<dbReference type="AlphaFoldDB" id="A0AAV5SW22"/>
<accession>A0AAV5SW22</accession>
<comment type="caution">
    <text evidence="1">The sequence shown here is derived from an EMBL/GenBank/DDBJ whole genome shotgun (WGS) entry which is preliminary data.</text>
</comment>
<organism evidence="1 2">
    <name type="scientific">Pristionchus entomophagus</name>
    <dbReference type="NCBI Taxonomy" id="358040"/>
    <lineage>
        <taxon>Eukaryota</taxon>
        <taxon>Metazoa</taxon>
        <taxon>Ecdysozoa</taxon>
        <taxon>Nematoda</taxon>
        <taxon>Chromadorea</taxon>
        <taxon>Rhabditida</taxon>
        <taxon>Rhabditina</taxon>
        <taxon>Diplogasteromorpha</taxon>
        <taxon>Diplogasteroidea</taxon>
        <taxon>Neodiplogasteridae</taxon>
        <taxon>Pristionchus</taxon>
    </lineage>
</organism>
<protein>
    <recommendedName>
        <fullName evidence="3">Ion channel</fullName>
    </recommendedName>
</protein>
<sequence length="66" mass="6894">TVAPCGSSGYAVHFGLPNCDAFVKNEPLFTAKGKKFIDCVGPCLADFVRTDIIGNGVTNCTAITNL</sequence>
<evidence type="ECO:0000313" key="2">
    <source>
        <dbReference type="Proteomes" id="UP001432027"/>
    </source>
</evidence>
<dbReference type="EMBL" id="BTSX01000003">
    <property type="protein sequence ID" value="GMS87552.1"/>
    <property type="molecule type" value="Genomic_DNA"/>
</dbReference>
<evidence type="ECO:0008006" key="3">
    <source>
        <dbReference type="Google" id="ProtNLM"/>
    </source>
</evidence>
<evidence type="ECO:0000313" key="1">
    <source>
        <dbReference type="EMBL" id="GMS87552.1"/>
    </source>
</evidence>
<proteinExistence type="predicted"/>
<gene>
    <name evidence="1" type="ORF">PENTCL1PPCAC_9727</name>
</gene>
<feature type="non-terminal residue" evidence="1">
    <location>
        <position position="1"/>
    </location>
</feature>
<feature type="non-terminal residue" evidence="1">
    <location>
        <position position="66"/>
    </location>
</feature>
<dbReference type="Proteomes" id="UP001432027">
    <property type="component" value="Unassembled WGS sequence"/>
</dbReference>
<reference evidence="1" key="1">
    <citation type="submission" date="2023-10" db="EMBL/GenBank/DDBJ databases">
        <title>Genome assembly of Pristionchus species.</title>
        <authorList>
            <person name="Yoshida K."/>
            <person name="Sommer R.J."/>
        </authorList>
    </citation>
    <scope>NUCLEOTIDE SEQUENCE</scope>
    <source>
        <strain evidence="1">RS0144</strain>
    </source>
</reference>
<keyword evidence="2" id="KW-1185">Reference proteome</keyword>